<feature type="domain" description="Helicase ATP-binding" evidence="15">
    <location>
        <begin position="173"/>
        <end position="425"/>
    </location>
</feature>
<dbReference type="GO" id="GO:0005524">
    <property type="term" value="F:ATP binding"/>
    <property type="evidence" value="ECO:0007669"/>
    <property type="project" value="UniProtKB-KW"/>
</dbReference>
<evidence type="ECO:0000313" key="16">
    <source>
        <dbReference type="EMBL" id="PVY60476.1"/>
    </source>
</evidence>
<evidence type="ECO:0000256" key="12">
    <source>
        <dbReference type="ARBA" id="ARBA00023235"/>
    </source>
</evidence>
<evidence type="ECO:0000256" key="7">
    <source>
        <dbReference type="ARBA" id="ARBA00022840"/>
    </source>
</evidence>
<keyword evidence="8" id="KW-0408">Iron</keyword>
<keyword evidence="11" id="KW-0234">DNA repair</keyword>
<keyword evidence="10" id="KW-0238">DNA-binding</keyword>
<dbReference type="SUPFAM" id="SSF52540">
    <property type="entry name" value="P-loop containing nucleoside triphosphate hydrolases"/>
    <property type="match status" value="1"/>
</dbReference>
<dbReference type="EMBL" id="QEKO01000009">
    <property type="protein sequence ID" value="PVY60476.1"/>
    <property type="molecule type" value="Genomic_DNA"/>
</dbReference>
<evidence type="ECO:0000256" key="2">
    <source>
        <dbReference type="ARBA" id="ARBA00022723"/>
    </source>
</evidence>
<dbReference type="Proteomes" id="UP000246145">
    <property type="component" value="Unassembled WGS sequence"/>
</dbReference>
<gene>
    <name evidence="16" type="ORF">C7440_3723</name>
</gene>
<evidence type="ECO:0000256" key="5">
    <source>
        <dbReference type="ARBA" id="ARBA00022801"/>
    </source>
</evidence>
<keyword evidence="3" id="KW-0547">Nucleotide-binding</keyword>
<keyword evidence="1" id="KW-0004">4Fe-4S</keyword>
<dbReference type="GO" id="GO:0003677">
    <property type="term" value="F:DNA binding"/>
    <property type="evidence" value="ECO:0007669"/>
    <property type="project" value="UniProtKB-KW"/>
</dbReference>
<dbReference type="Pfam" id="PF06733">
    <property type="entry name" value="DEAD_2"/>
    <property type="match status" value="1"/>
</dbReference>
<evidence type="ECO:0000256" key="6">
    <source>
        <dbReference type="ARBA" id="ARBA00022806"/>
    </source>
</evidence>
<organism evidence="16 17">
    <name type="scientific">Pusillimonas noertemannii</name>
    <dbReference type="NCBI Taxonomy" id="305977"/>
    <lineage>
        <taxon>Bacteria</taxon>
        <taxon>Pseudomonadati</taxon>
        <taxon>Pseudomonadota</taxon>
        <taxon>Betaproteobacteria</taxon>
        <taxon>Burkholderiales</taxon>
        <taxon>Alcaligenaceae</taxon>
        <taxon>Pusillimonas</taxon>
    </lineage>
</organism>
<proteinExistence type="inferred from homology"/>
<evidence type="ECO:0000259" key="15">
    <source>
        <dbReference type="PROSITE" id="PS51193"/>
    </source>
</evidence>
<keyword evidence="6" id="KW-0347">Helicase</keyword>
<dbReference type="GO" id="GO:0046872">
    <property type="term" value="F:metal ion binding"/>
    <property type="evidence" value="ECO:0007669"/>
    <property type="project" value="UniProtKB-KW"/>
</dbReference>
<keyword evidence="7" id="KW-0067">ATP-binding</keyword>
<dbReference type="GO" id="GO:0003678">
    <property type="term" value="F:DNA helicase activity"/>
    <property type="evidence" value="ECO:0007669"/>
    <property type="project" value="InterPro"/>
</dbReference>
<reference evidence="16 17" key="1">
    <citation type="submission" date="2018-04" db="EMBL/GenBank/DDBJ databases">
        <title>Genomic Encyclopedia of Type Strains, Phase IV (KMG-IV): sequencing the most valuable type-strain genomes for metagenomic binning, comparative biology and taxonomic classification.</title>
        <authorList>
            <person name="Goeker M."/>
        </authorList>
    </citation>
    <scope>NUCLEOTIDE SEQUENCE [LARGE SCALE GENOMIC DNA]</scope>
    <source>
        <strain evidence="16 17">DSM 10065</strain>
    </source>
</reference>
<dbReference type="InterPro" id="IPR006555">
    <property type="entry name" value="ATP-dep_Helicase_C"/>
</dbReference>
<dbReference type="PROSITE" id="PS51193">
    <property type="entry name" value="HELICASE_ATP_BIND_2"/>
    <property type="match status" value="1"/>
</dbReference>
<keyword evidence="12" id="KW-0413">Isomerase</keyword>
<dbReference type="GO" id="GO:0051539">
    <property type="term" value="F:4 iron, 4 sulfur cluster binding"/>
    <property type="evidence" value="ECO:0007669"/>
    <property type="project" value="UniProtKB-KW"/>
</dbReference>
<dbReference type="GO" id="GO:0016818">
    <property type="term" value="F:hydrolase activity, acting on acid anhydrides, in phosphorus-containing anhydrides"/>
    <property type="evidence" value="ECO:0007669"/>
    <property type="project" value="InterPro"/>
</dbReference>
<evidence type="ECO:0000256" key="8">
    <source>
        <dbReference type="ARBA" id="ARBA00023004"/>
    </source>
</evidence>
<dbReference type="SMART" id="SM00491">
    <property type="entry name" value="HELICc2"/>
    <property type="match status" value="1"/>
</dbReference>
<evidence type="ECO:0000313" key="17">
    <source>
        <dbReference type="Proteomes" id="UP000246145"/>
    </source>
</evidence>
<dbReference type="SMART" id="SM00488">
    <property type="entry name" value="DEXDc2"/>
    <property type="match status" value="1"/>
</dbReference>
<accession>A0A2U1CHU1</accession>
<dbReference type="InterPro" id="IPR045028">
    <property type="entry name" value="DinG/Rad3-like"/>
</dbReference>
<feature type="region of interest" description="Disordered" evidence="14">
    <location>
        <begin position="805"/>
        <end position="833"/>
    </location>
</feature>
<keyword evidence="5" id="KW-0378">Hydrolase</keyword>
<dbReference type="AlphaFoldDB" id="A0A2U1CHU1"/>
<keyword evidence="4" id="KW-0227">DNA damage</keyword>
<dbReference type="GO" id="GO:0006281">
    <property type="term" value="P:DNA repair"/>
    <property type="evidence" value="ECO:0007669"/>
    <property type="project" value="UniProtKB-KW"/>
</dbReference>
<dbReference type="InterPro" id="IPR010614">
    <property type="entry name" value="RAD3-like_helicase_DEAD"/>
</dbReference>
<evidence type="ECO:0000256" key="14">
    <source>
        <dbReference type="SAM" id="MobiDB-lite"/>
    </source>
</evidence>
<dbReference type="OrthoDB" id="9765586at2"/>
<comment type="caution">
    <text evidence="16">The sequence shown here is derived from an EMBL/GenBank/DDBJ whole genome shotgun (WGS) entry which is preliminary data.</text>
</comment>
<protein>
    <submittedName>
        <fullName evidence="16">DNA excision repair protein ERCC-2</fullName>
    </submittedName>
</protein>
<dbReference type="STRING" id="1231391.GCA_000308195_00132"/>
<dbReference type="InterPro" id="IPR027417">
    <property type="entry name" value="P-loop_NTPase"/>
</dbReference>
<dbReference type="RefSeq" id="WP_116519490.1">
    <property type="nucleotide sequence ID" value="NZ_JACCEX010000006.1"/>
</dbReference>
<dbReference type="PANTHER" id="PTHR11472">
    <property type="entry name" value="DNA REPAIR DEAD HELICASE RAD3/XP-D SUBFAMILY MEMBER"/>
    <property type="match status" value="1"/>
</dbReference>
<keyword evidence="2" id="KW-0479">Metal-binding</keyword>
<evidence type="ECO:0000256" key="3">
    <source>
        <dbReference type="ARBA" id="ARBA00022741"/>
    </source>
</evidence>
<sequence>MSYAVSVRTLCEFAARRGDLDLRFHLGPSAQEGMLGHRIVTARRADHYLKEIPLQAQHGALTVRGRADGFDPESRRLEEIKTYRGRLRDMPASHSALHWAQARVYGHLMCRKLNLNTIELALVYFNVATGRETIRSQECKAADLEDHFNALCGRFLAWALQEIEHRRQRDAALQALQLPFEGFRDGQRTLAKAVYRGLRDRTHHAIQAPTGIGKTMGTLFPALKAMSEQKLDKLFFLTAKTPGRKVALHALQALQGPRLMPLRVLELAAREHACEHPDKQCNGQSCPLARGFYDRLEGAREQALKEGMLDRAALRRHALRHDICPYHLGAELVPWCDLVVGDYSYYFDVGATLHAQTVVQEWRTAVLVDEAHNLVERARAMYSATLRQQDVRALLRLLPAAPRAAFGRRRTGTEAPASAKPVPEQVPLWLEAGPHDVQADTAQPAGLRNALDSLARNWQKLIAGQAGAQPAQAAPPEPLLQSLRQAAGALSDHLEQADDSTHDEALRLYFEVQHFLRMAESFGPHSLFETTAFHQSAGGDGFHECSIRNVVPAPFLEPRFQAAHACVLFSATLQPKAFYADVLGLPESTAWLDVATPFSAEQLQVRVAGGISTRYADRQASLAPMVELIAAQYARKPGNYLVFASSFDYLHRLAEAFADRHPSIALWVQSREMDEAARADFLARFDASGRGIGFAVLGGVFAEGIDLPGDRLIGAFIATLGLPQVNPRNEALKQCLEASFAGCGYDYAYLYPGLRKVVQAAGRIIRTPQDAGVVYLMDDRYNRPAVRRLLPAWWRIEQARAAPRPAPELPLPPVLSAAQGQADESARHARGAA</sequence>
<evidence type="ECO:0000256" key="4">
    <source>
        <dbReference type="ARBA" id="ARBA00022763"/>
    </source>
</evidence>
<comment type="similarity">
    <text evidence="13">Belongs to the helicase family. DinG subfamily.</text>
</comment>
<dbReference type="Pfam" id="PF13307">
    <property type="entry name" value="Helicase_C_2"/>
    <property type="match status" value="1"/>
</dbReference>
<keyword evidence="17" id="KW-1185">Reference proteome</keyword>
<dbReference type="InterPro" id="IPR014013">
    <property type="entry name" value="Helic_SF1/SF2_ATP-bd_DinG/Rad3"/>
</dbReference>
<evidence type="ECO:0000256" key="10">
    <source>
        <dbReference type="ARBA" id="ARBA00023125"/>
    </source>
</evidence>
<name>A0A2U1CHU1_9BURK</name>
<dbReference type="PANTHER" id="PTHR11472:SF34">
    <property type="entry name" value="REGULATOR OF TELOMERE ELONGATION HELICASE 1"/>
    <property type="match status" value="1"/>
</dbReference>
<dbReference type="Gene3D" id="3.40.50.300">
    <property type="entry name" value="P-loop containing nucleotide triphosphate hydrolases"/>
    <property type="match status" value="2"/>
</dbReference>
<evidence type="ECO:0000256" key="9">
    <source>
        <dbReference type="ARBA" id="ARBA00023014"/>
    </source>
</evidence>
<keyword evidence="9" id="KW-0411">Iron-sulfur</keyword>
<evidence type="ECO:0000256" key="13">
    <source>
        <dbReference type="ARBA" id="ARBA00038058"/>
    </source>
</evidence>
<evidence type="ECO:0000256" key="11">
    <source>
        <dbReference type="ARBA" id="ARBA00023204"/>
    </source>
</evidence>
<dbReference type="InterPro" id="IPR006554">
    <property type="entry name" value="Helicase-like_DEXD_c2"/>
</dbReference>
<evidence type="ECO:0000256" key="1">
    <source>
        <dbReference type="ARBA" id="ARBA00022485"/>
    </source>
</evidence>